<feature type="region of interest" description="Disordered" evidence="1">
    <location>
        <begin position="66"/>
        <end position="98"/>
    </location>
</feature>
<dbReference type="HOGENOM" id="CLU_1635264_0_0_1"/>
<proteinExistence type="predicted"/>
<feature type="compositionally biased region" description="Basic and acidic residues" evidence="1">
    <location>
        <begin position="66"/>
        <end position="78"/>
    </location>
</feature>
<reference evidence="2" key="1">
    <citation type="submission" date="2012-08" db="EMBL/GenBank/DDBJ databases">
        <title>Genome analysis of Colletotrichum orbiculare and Colletotrichum fructicola.</title>
        <authorList>
            <person name="Gan P.H.P."/>
            <person name="Ikeda K."/>
            <person name="Irieda H."/>
            <person name="Narusaka M."/>
            <person name="O'Connell R.J."/>
            <person name="Narusaka Y."/>
            <person name="Takano Y."/>
            <person name="Kubo Y."/>
            <person name="Shirasu K."/>
        </authorList>
    </citation>
    <scope>NUCLEOTIDE SEQUENCE</scope>
    <source>
        <strain evidence="2">Nara gc5</strain>
    </source>
</reference>
<dbReference type="AlphaFoldDB" id="L2FFN2"/>
<protein>
    <submittedName>
        <fullName evidence="2">Uncharacterized protein</fullName>
    </submittedName>
</protein>
<evidence type="ECO:0000256" key="1">
    <source>
        <dbReference type="SAM" id="MobiDB-lite"/>
    </source>
</evidence>
<evidence type="ECO:0000313" key="2">
    <source>
        <dbReference type="EMBL" id="ELA24985.1"/>
    </source>
</evidence>
<gene>
    <name evidence="2" type="ORF">CGGC5_13745</name>
</gene>
<organism evidence="2">
    <name type="scientific">Colletotrichum fructicola (strain Nara gc5)</name>
    <name type="common">Anthracnose fungus</name>
    <name type="synonym">Colletotrichum gloeosporioides (strain Nara gc5)</name>
    <dbReference type="NCBI Taxonomy" id="1213859"/>
    <lineage>
        <taxon>Eukaryota</taxon>
        <taxon>Fungi</taxon>
        <taxon>Dikarya</taxon>
        <taxon>Ascomycota</taxon>
        <taxon>Pezizomycotina</taxon>
        <taxon>Sordariomycetes</taxon>
        <taxon>Hypocreomycetidae</taxon>
        <taxon>Glomerellales</taxon>
        <taxon>Glomerellaceae</taxon>
        <taxon>Colletotrichum</taxon>
        <taxon>Colletotrichum gloeosporioides species complex</taxon>
    </lineage>
</organism>
<accession>L2FFN2</accession>
<dbReference type="EMBL" id="KB021207">
    <property type="protein sequence ID" value="ELA24985.1"/>
    <property type="molecule type" value="Genomic_DNA"/>
</dbReference>
<name>L2FFN2_COLFN</name>
<sequence length="162" mass="17694">MVGAGAHRELITRNEDLGPIAMDSVEHESFGVENMDWERSTNGGTGLDMGGMDWESTPIDHVELDSSPAEDVHGRPTDFIDMDWEQTGPGRPRDRETENMQPFVLKADPVTFAEKTVDGNCGSWVGDSVTTDIAMTDINDLDVDMVDVDLTGVDTDVDMDGC</sequence>